<comment type="caution">
    <text evidence="2">The sequence shown here is derived from an EMBL/GenBank/DDBJ whole genome shotgun (WGS) entry which is preliminary data.</text>
</comment>
<feature type="compositionally biased region" description="Basic and acidic residues" evidence="1">
    <location>
        <begin position="44"/>
        <end position="65"/>
    </location>
</feature>
<protein>
    <submittedName>
        <fullName evidence="2">Uncharacterized protein</fullName>
    </submittedName>
</protein>
<keyword evidence="3" id="KW-1185">Reference proteome</keyword>
<evidence type="ECO:0000256" key="1">
    <source>
        <dbReference type="SAM" id="MobiDB-lite"/>
    </source>
</evidence>
<evidence type="ECO:0000313" key="3">
    <source>
        <dbReference type="Proteomes" id="UP000218231"/>
    </source>
</evidence>
<organism evidence="2 3">
    <name type="scientific">Diploscapter pachys</name>
    <dbReference type="NCBI Taxonomy" id="2018661"/>
    <lineage>
        <taxon>Eukaryota</taxon>
        <taxon>Metazoa</taxon>
        <taxon>Ecdysozoa</taxon>
        <taxon>Nematoda</taxon>
        <taxon>Chromadorea</taxon>
        <taxon>Rhabditida</taxon>
        <taxon>Rhabditina</taxon>
        <taxon>Rhabditomorpha</taxon>
        <taxon>Rhabditoidea</taxon>
        <taxon>Rhabditidae</taxon>
        <taxon>Diploscapter</taxon>
    </lineage>
</organism>
<gene>
    <name evidence="2" type="ORF">WR25_16921</name>
</gene>
<name>A0A2A2LK19_9BILA</name>
<reference evidence="2 3" key="1">
    <citation type="journal article" date="2017" name="Curr. Biol.">
        <title>Genome architecture and evolution of a unichromosomal asexual nematode.</title>
        <authorList>
            <person name="Fradin H."/>
            <person name="Zegar C."/>
            <person name="Gutwein M."/>
            <person name="Lucas J."/>
            <person name="Kovtun M."/>
            <person name="Corcoran D."/>
            <person name="Baugh L.R."/>
            <person name="Kiontke K."/>
            <person name="Gunsalus K."/>
            <person name="Fitch D.H."/>
            <person name="Piano F."/>
        </authorList>
    </citation>
    <scope>NUCLEOTIDE SEQUENCE [LARGE SCALE GENOMIC DNA]</scope>
    <source>
        <strain evidence="2">PF1309</strain>
    </source>
</reference>
<sequence length="122" mass="13870">MALKEKKINGCRKERAERRGEYRQRNEDACALIERTGNKTAFGRQKEEGRPDRKMVKAEEEDKGGGKTVAVEGNVIIADADWRAILESGNVKLKEGREDRGRRVAKRGITDRSDDRQADRGR</sequence>
<feature type="region of interest" description="Disordered" evidence="1">
    <location>
        <begin position="1"/>
        <end position="24"/>
    </location>
</feature>
<evidence type="ECO:0000313" key="2">
    <source>
        <dbReference type="EMBL" id="PAV86509.1"/>
    </source>
</evidence>
<accession>A0A2A2LK19</accession>
<proteinExistence type="predicted"/>
<feature type="region of interest" description="Disordered" evidence="1">
    <location>
        <begin position="42"/>
        <end position="66"/>
    </location>
</feature>
<dbReference type="EMBL" id="LIAE01006661">
    <property type="protein sequence ID" value="PAV86509.1"/>
    <property type="molecule type" value="Genomic_DNA"/>
</dbReference>
<dbReference type="Proteomes" id="UP000218231">
    <property type="component" value="Unassembled WGS sequence"/>
</dbReference>
<feature type="region of interest" description="Disordered" evidence="1">
    <location>
        <begin position="95"/>
        <end position="122"/>
    </location>
</feature>
<dbReference type="AlphaFoldDB" id="A0A2A2LK19"/>